<reference evidence="3 4" key="1">
    <citation type="submission" date="2024-09" db="EMBL/GenBank/DDBJ databases">
        <authorList>
            <person name="Sun Q."/>
            <person name="Mori K."/>
        </authorList>
    </citation>
    <scope>NUCLEOTIDE SEQUENCE [LARGE SCALE GENOMIC DNA]</scope>
    <source>
        <strain evidence="3 4">JCM 9626</strain>
    </source>
</reference>
<dbReference type="PANTHER" id="PTHR37981">
    <property type="entry name" value="LIPASE 2"/>
    <property type="match status" value="1"/>
</dbReference>
<dbReference type="PROSITE" id="PS51318">
    <property type="entry name" value="TAT"/>
    <property type="match status" value="1"/>
</dbReference>
<dbReference type="RefSeq" id="WP_246084078.1">
    <property type="nucleotide sequence ID" value="NZ_JBHMDG010000037.1"/>
</dbReference>
<evidence type="ECO:0000259" key="2">
    <source>
        <dbReference type="Pfam" id="PF13472"/>
    </source>
</evidence>
<dbReference type="InterPro" id="IPR006311">
    <property type="entry name" value="TAT_signal"/>
</dbReference>
<feature type="chain" id="PRO_5047066190" evidence="1">
    <location>
        <begin position="32"/>
        <end position="267"/>
    </location>
</feature>
<evidence type="ECO:0000313" key="4">
    <source>
        <dbReference type="Proteomes" id="UP001589750"/>
    </source>
</evidence>
<dbReference type="EC" id="3.1.-.-" evidence="3"/>
<protein>
    <submittedName>
        <fullName evidence="3">SGNH/GDSL hydrolase family protein</fullName>
        <ecNumber evidence="3">3.1.-.-</ecNumber>
    </submittedName>
</protein>
<accession>A0ABV5KG26</accession>
<dbReference type="PANTHER" id="PTHR37981:SF1">
    <property type="entry name" value="SGNH HYDROLASE-TYPE ESTERASE DOMAIN-CONTAINING PROTEIN"/>
    <property type="match status" value="1"/>
</dbReference>
<evidence type="ECO:0000313" key="3">
    <source>
        <dbReference type="EMBL" id="MFB9315691.1"/>
    </source>
</evidence>
<keyword evidence="1" id="KW-0732">Signal</keyword>
<dbReference type="InterPro" id="IPR037460">
    <property type="entry name" value="SEST-like"/>
</dbReference>
<dbReference type="Proteomes" id="UP001589750">
    <property type="component" value="Unassembled WGS sequence"/>
</dbReference>
<name>A0ABV5KG26_9ACTN</name>
<dbReference type="InterPro" id="IPR036514">
    <property type="entry name" value="SGNH_hydro_sf"/>
</dbReference>
<dbReference type="CDD" id="cd01823">
    <property type="entry name" value="SEST_like"/>
    <property type="match status" value="1"/>
</dbReference>
<proteinExistence type="predicted"/>
<sequence>MLVRRLALSFAALVAAAVPALVAVGAAPARAAGPSYVALGDSYSSGVGTGTYIDSSSCKRSNYAYPKLVANQKGYALNFQACSGATIPTVTNSQLAALTTATRYVTISVGGNDAGFADVLTECATPFWAGDCDTAIDGAQAFIRDTLPGRLTTLYTSIRSRSPQAKVVVVGYPHVFMGEDCNAATWFSPEEEARLNTTADQLNAKLSAAASARGFSFANPTSRFTGHAVCDDPEWLNGLSNPIAESYHPNKAGHSSGYLPLVSALLN</sequence>
<keyword evidence="3" id="KW-0378">Hydrolase</keyword>
<feature type="domain" description="SGNH hydrolase-type esterase" evidence="2">
    <location>
        <begin position="38"/>
        <end position="254"/>
    </location>
</feature>
<comment type="caution">
    <text evidence="3">The sequence shown here is derived from an EMBL/GenBank/DDBJ whole genome shotgun (WGS) entry which is preliminary data.</text>
</comment>
<feature type="signal peptide" evidence="1">
    <location>
        <begin position="1"/>
        <end position="31"/>
    </location>
</feature>
<dbReference type="SUPFAM" id="SSF52266">
    <property type="entry name" value="SGNH hydrolase"/>
    <property type="match status" value="1"/>
</dbReference>
<dbReference type="InterPro" id="IPR013830">
    <property type="entry name" value="SGNH_hydro"/>
</dbReference>
<organism evidence="3 4">
    <name type="scientific">Nocardioides plantarum</name>
    <dbReference type="NCBI Taxonomy" id="29299"/>
    <lineage>
        <taxon>Bacteria</taxon>
        <taxon>Bacillati</taxon>
        <taxon>Actinomycetota</taxon>
        <taxon>Actinomycetes</taxon>
        <taxon>Propionibacteriales</taxon>
        <taxon>Nocardioidaceae</taxon>
        <taxon>Nocardioides</taxon>
    </lineage>
</organism>
<keyword evidence="4" id="KW-1185">Reference proteome</keyword>
<evidence type="ECO:0000256" key="1">
    <source>
        <dbReference type="SAM" id="SignalP"/>
    </source>
</evidence>
<dbReference type="EMBL" id="JBHMDG010000037">
    <property type="protein sequence ID" value="MFB9315691.1"/>
    <property type="molecule type" value="Genomic_DNA"/>
</dbReference>
<dbReference type="Gene3D" id="3.40.50.1110">
    <property type="entry name" value="SGNH hydrolase"/>
    <property type="match status" value="1"/>
</dbReference>
<dbReference type="Pfam" id="PF13472">
    <property type="entry name" value="Lipase_GDSL_2"/>
    <property type="match status" value="1"/>
</dbReference>
<gene>
    <name evidence="3" type="ORF">ACFFRI_21785</name>
</gene>
<dbReference type="GO" id="GO:0016787">
    <property type="term" value="F:hydrolase activity"/>
    <property type="evidence" value="ECO:0007669"/>
    <property type="project" value="UniProtKB-KW"/>
</dbReference>